<dbReference type="OrthoDB" id="4211at2759"/>
<evidence type="ECO:0008006" key="5">
    <source>
        <dbReference type="Google" id="ProtNLM"/>
    </source>
</evidence>
<dbReference type="Proteomes" id="UP001165065">
    <property type="component" value="Unassembled WGS sequence"/>
</dbReference>
<comment type="caution">
    <text evidence="3">The sequence shown here is derived from an EMBL/GenBank/DDBJ whole genome shotgun (WGS) entry which is preliminary data.</text>
</comment>
<protein>
    <recommendedName>
        <fullName evidence="5">FAD/NAD(P)-binding domain-containing protein</fullName>
    </recommendedName>
</protein>
<feature type="signal peptide" evidence="2">
    <location>
        <begin position="1"/>
        <end position="18"/>
    </location>
</feature>
<gene>
    <name evidence="3" type="ORF">TrCOL_g4964</name>
</gene>
<organism evidence="3 4">
    <name type="scientific">Triparma columacea</name>
    <dbReference type="NCBI Taxonomy" id="722753"/>
    <lineage>
        <taxon>Eukaryota</taxon>
        <taxon>Sar</taxon>
        <taxon>Stramenopiles</taxon>
        <taxon>Ochrophyta</taxon>
        <taxon>Bolidophyceae</taxon>
        <taxon>Parmales</taxon>
        <taxon>Triparmaceae</taxon>
        <taxon>Triparma</taxon>
    </lineage>
</organism>
<feature type="region of interest" description="Disordered" evidence="1">
    <location>
        <begin position="37"/>
        <end position="56"/>
    </location>
</feature>
<keyword evidence="4" id="KW-1185">Reference proteome</keyword>
<dbReference type="PANTHER" id="PTHR32098:SF5">
    <property type="entry name" value="LYCOPENE BETA_EPSILON CYCLASE PROTEIN"/>
    <property type="match status" value="1"/>
</dbReference>
<dbReference type="SUPFAM" id="SSF51905">
    <property type="entry name" value="FAD/NAD(P)-binding domain"/>
    <property type="match status" value="1"/>
</dbReference>
<name>A0A9W7GI05_9STRA</name>
<reference evidence="4" key="1">
    <citation type="journal article" date="2023" name="Commun. Biol.">
        <title>Genome analysis of Parmales, the sister group of diatoms, reveals the evolutionary specialization of diatoms from phago-mixotrophs to photoautotrophs.</title>
        <authorList>
            <person name="Ban H."/>
            <person name="Sato S."/>
            <person name="Yoshikawa S."/>
            <person name="Yamada K."/>
            <person name="Nakamura Y."/>
            <person name="Ichinomiya M."/>
            <person name="Sato N."/>
            <person name="Blanc-Mathieu R."/>
            <person name="Endo H."/>
            <person name="Kuwata A."/>
            <person name="Ogata H."/>
        </authorList>
    </citation>
    <scope>NUCLEOTIDE SEQUENCE [LARGE SCALE GENOMIC DNA]</scope>
</reference>
<dbReference type="Gene3D" id="3.50.50.60">
    <property type="entry name" value="FAD/NAD(P)-binding domain"/>
    <property type="match status" value="1"/>
</dbReference>
<evidence type="ECO:0000256" key="2">
    <source>
        <dbReference type="SAM" id="SignalP"/>
    </source>
</evidence>
<keyword evidence="2" id="KW-0732">Signal</keyword>
<dbReference type="PANTHER" id="PTHR32098">
    <property type="entry name" value="LYCOPENE BETA/EPSILON CYCLASE PROTEIN"/>
    <property type="match status" value="1"/>
</dbReference>
<dbReference type="AlphaFoldDB" id="A0A9W7GI05"/>
<sequence length="577" mass="63012">MPKFLAICSLLFVSHAFALSPSTTKLANPPSITRRLLGDSNQNSKTVGGGAGAGDGLSMLQAAEKRWEMTRSSPPISPPTPFITKSTAPSPKSLDTFDVAILGSTLGLIYALKLQSMGSRVAVLERGKVKGRVQEWNIGTGEFNSLQSSLGLDLTSAIGSSFETNRVGFGDFECRVKGVLDLGVKPDVMTEILKAEFERLGGTCFEDTSVVGLVEHPDAVVMKGVEESGDVCKSKIVLDCTGNGSPIARDYRKDKPSGICVVVGTCASGYDADTNDFGDVIYTNGGINEKNLQYFWESFPVGKVKEGEVSDTKTTYMFTYLDADSRRPTIESIYDDYFDLLPAYQPSLKSVDDLKIIRSLSAFFPTYKASPLKIDSNRVLLVGDASGIQSPLSFGGFGATTRHLTRITKAVHEAVPLKLDRNELQSINEYLPNLSAAWMFQKAMMKTPDQSTDSGFIERLLSGNFRVMDDMGPKTMVPFLQDVVRFDGLLGSLAGSFVATPLEMPVIIGHVGLPALVEWMGHVFALGAYTLADALVSPNLDPDRIPDEKESWIWKRRKENWRYGSGNDFDFEEVRQN</sequence>
<feature type="chain" id="PRO_5040781697" description="FAD/NAD(P)-binding domain-containing protein" evidence="2">
    <location>
        <begin position="19"/>
        <end position="577"/>
    </location>
</feature>
<dbReference type="InterPro" id="IPR036188">
    <property type="entry name" value="FAD/NAD-bd_sf"/>
</dbReference>
<proteinExistence type="predicted"/>
<accession>A0A9W7GI05</accession>
<dbReference type="EMBL" id="BRYA01000281">
    <property type="protein sequence ID" value="GMI46109.1"/>
    <property type="molecule type" value="Genomic_DNA"/>
</dbReference>
<evidence type="ECO:0000313" key="4">
    <source>
        <dbReference type="Proteomes" id="UP001165065"/>
    </source>
</evidence>
<evidence type="ECO:0000256" key="1">
    <source>
        <dbReference type="SAM" id="MobiDB-lite"/>
    </source>
</evidence>
<evidence type="ECO:0000313" key="3">
    <source>
        <dbReference type="EMBL" id="GMI46109.1"/>
    </source>
</evidence>